<proteinExistence type="inferred from homology"/>
<dbReference type="Proteomes" id="UP000501600">
    <property type="component" value="Chromosome"/>
</dbReference>
<evidence type="ECO:0000313" key="4">
    <source>
        <dbReference type="EMBL" id="QJB70191.1"/>
    </source>
</evidence>
<dbReference type="NCBIfam" id="NF005559">
    <property type="entry name" value="PRK07231.1"/>
    <property type="match status" value="1"/>
</dbReference>
<gene>
    <name evidence="4" type="ORF">HF685_13575</name>
</gene>
<dbReference type="KEGG" id="phao:HF685_13575"/>
<sequence>MTKLKDKVAIVTGGSRDIGRAVSVKLAAEGAKVVVNYHSNKEQADETLAEIEAAGGTAISVKGDMTKADDVAALVAASQAAYGDQIDVLVNVVGGMVERKGLADMDAEFFEWVMRLNVTSCFLATQAVVPHMKEGASIINFASLAGRDGGGPGAAAYATSKGAVMTFTRAMAKDLGPKGIRCNSLCPGMIATSFHDTFTADAVRENVANSTPLRRQGRAEETADATAYLASDESSFITGTNIDINGGLFFS</sequence>
<dbReference type="PRINTS" id="PR00081">
    <property type="entry name" value="GDHRDH"/>
</dbReference>
<evidence type="ECO:0000256" key="2">
    <source>
        <dbReference type="ARBA" id="ARBA00023002"/>
    </source>
</evidence>
<dbReference type="AlphaFoldDB" id="A0A6H2DR00"/>
<dbReference type="InterPro" id="IPR057326">
    <property type="entry name" value="KR_dom"/>
</dbReference>
<organism evidence="4 5">
    <name type="scientific">Parasphingorhabdus halotolerans</name>
    <dbReference type="NCBI Taxonomy" id="2725558"/>
    <lineage>
        <taxon>Bacteria</taxon>
        <taxon>Pseudomonadati</taxon>
        <taxon>Pseudomonadota</taxon>
        <taxon>Alphaproteobacteria</taxon>
        <taxon>Sphingomonadales</taxon>
        <taxon>Sphingomonadaceae</taxon>
        <taxon>Parasphingorhabdus</taxon>
    </lineage>
</organism>
<dbReference type="FunFam" id="3.40.50.720:FF:000084">
    <property type="entry name" value="Short-chain dehydrogenase reductase"/>
    <property type="match status" value="1"/>
</dbReference>
<accession>A0A6H2DR00</accession>
<protein>
    <submittedName>
        <fullName evidence="4">Glucose 1-dehydrogenase</fullName>
        <ecNumber evidence="4">1.1.1.47</ecNumber>
    </submittedName>
</protein>
<dbReference type="InterPro" id="IPR020904">
    <property type="entry name" value="Sc_DH/Rdtase_CS"/>
</dbReference>
<dbReference type="PANTHER" id="PTHR48107:SF16">
    <property type="entry name" value="NADPH-DEPENDENT ALDEHYDE REDUCTASE 1, CHLOROPLASTIC"/>
    <property type="match status" value="1"/>
</dbReference>
<dbReference type="Pfam" id="PF13561">
    <property type="entry name" value="adh_short_C2"/>
    <property type="match status" value="1"/>
</dbReference>
<dbReference type="Gene3D" id="3.40.50.720">
    <property type="entry name" value="NAD(P)-binding Rossmann-like Domain"/>
    <property type="match status" value="1"/>
</dbReference>
<dbReference type="EMBL" id="CP051217">
    <property type="protein sequence ID" value="QJB70191.1"/>
    <property type="molecule type" value="Genomic_DNA"/>
</dbReference>
<keyword evidence="5" id="KW-1185">Reference proteome</keyword>
<dbReference type="PRINTS" id="PR00080">
    <property type="entry name" value="SDRFAMILY"/>
</dbReference>
<dbReference type="PROSITE" id="PS00061">
    <property type="entry name" value="ADH_SHORT"/>
    <property type="match status" value="1"/>
</dbReference>
<dbReference type="InterPro" id="IPR036291">
    <property type="entry name" value="NAD(P)-bd_dom_sf"/>
</dbReference>
<comment type="similarity">
    <text evidence="1">Belongs to the short-chain dehydrogenases/reductases (SDR) family.</text>
</comment>
<evidence type="ECO:0000256" key="1">
    <source>
        <dbReference type="ARBA" id="ARBA00006484"/>
    </source>
</evidence>
<dbReference type="EC" id="1.1.1.47" evidence="4"/>
<feature type="domain" description="Ketoreductase" evidence="3">
    <location>
        <begin position="7"/>
        <end position="206"/>
    </location>
</feature>
<dbReference type="SMART" id="SM00822">
    <property type="entry name" value="PKS_KR"/>
    <property type="match status" value="1"/>
</dbReference>
<dbReference type="RefSeq" id="WP_168820457.1">
    <property type="nucleotide sequence ID" value="NZ_CP051217.1"/>
</dbReference>
<dbReference type="GO" id="GO:0047936">
    <property type="term" value="F:glucose 1-dehydrogenase [NAD(P)+] activity"/>
    <property type="evidence" value="ECO:0007669"/>
    <property type="project" value="UniProtKB-EC"/>
</dbReference>
<evidence type="ECO:0000259" key="3">
    <source>
        <dbReference type="SMART" id="SM00822"/>
    </source>
</evidence>
<reference evidence="4 5" key="1">
    <citation type="submission" date="2020-04" db="EMBL/GenBank/DDBJ databases">
        <title>Genome sequence for Sphingorhabdus sp. strain M1.</title>
        <authorList>
            <person name="Park S.-J."/>
        </authorList>
    </citation>
    <scope>NUCLEOTIDE SEQUENCE [LARGE SCALE GENOMIC DNA]</scope>
    <source>
        <strain evidence="4 5">JK6</strain>
    </source>
</reference>
<evidence type="ECO:0000313" key="5">
    <source>
        <dbReference type="Proteomes" id="UP000501600"/>
    </source>
</evidence>
<name>A0A6H2DR00_9SPHN</name>
<dbReference type="InterPro" id="IPR002347">
    <property type="entry name" value="SDR_fam"/>
</dbReference>
<dbReference type="SUPFAM" id="SSF51735">
    <property type="entry name" value="NAD(P)-binding Rossmann-fold domains"/>
    <property type="match status" value="1"/>
</dbReference>
<dbReference type="PANTHER" id="PTHR48107">
    <property type="entry name" value="NADPH-DEPENDENT ALDEHYDE REDUCTASE-LIKE PROTEIN, CHLOROPLASTIC-RELATED"/>
    <property type="match status" value="1"/>
</dbReference>
<keyword evidence="2 4" id="KW-0560">Oxidoreductase</keyword>